<dbReference type="GO" id="GO:0004674">
    <property type="term" value="F:protein serine/threonine kinase activity"/>
    <property type="evidence" value="ECO:0007669"/>
    <property type="project" value="TreeGrafter"/>
</dbReference>
<keyword evidence="4" id="KW-1185">Reference proteome</keyword>
<accession>A0A6G1KWD6</accession>
<feature type="compositionally biased region" description="Low complexity" evidence="1">
    <location>
        <begin position="640"/>
        <end position="655"/>
    </location>
</feature>
<dbReference type="OrthoDB" id="5986190at2759"/>
<evidence type="ECO:0000313" key="4">
    <source>
        <dbReference type="Proteomes" id="UP000799436"/>
    </source>
</evidence>
<sequence>MGSTQSDHLPELQQFHSWIEEITVTCESPTSNDSVEKARFVPYRIIERKFNEGNHAFVRKLRDAVLGEDSCRVNAADIVKDCPRIFCILLSIGQGPFILHFATNDSLHDSCLPLSARPDRFPTGHDDFWQKFDEMQWKFCVPFLSSSSSPTINPKKIMPFVRRERLDEGGSATVDLVKVHPDYDHLERRTQEGRVSSCNHCYVLKTYTGLQAKHYYDREVEAFMRLSNHQETLPSPTMIGYYGSYIYRETYNIILEYANEGTFEHYMQKRQPPSEGDDIIAFWRSLLDVSKALSRLHEQSLDETDYGRRSILQGWHQDIKPKNILVLGENNKSPYRWTFKLADLGLSHFKQINRGAREATDQYSFGTRTYGAPECYAWSEFSEQQRLNIKRSTDIWSFGCVLSEAAVWVVLGWQGVERYRRHRLDDTDKPPHFRGGDCFHNGKGKRRSVDEMHRQIRDNLRRSDFITGDVVDEIVKHMLHDQADARLHAKQLIYRADSVIEEACQKLKSSRTSSSSHDARPSTLAHPRWRASTISKLPVIPDIGFTESPRGSIDQFRGIQTGNFDPNESASRSPQPRMPGTDEIGNSRMNKTPERLSNGHVHNDILDPRFSQGLFVDRNGEQGEYAAIAGPATALKKSMSVRSSPTPTLPSSRSPILESESLRRPQQDWHPHRSKVRPAVFASDTAAIGFQSRTHTSFSVVAGAEEQEEAQVYASQAVPPHSATANSHSTSNGPPGKLIKTMKDPLPFLSVQKAISWRSSRRRDPLDHPTYRVHLDQRDHMFLVDDSNSMASFWGEMKALLGALAYMVKDCDPDGIELFFMNDKRTEKSKKSSALVELAGLVRPSGTVDARMRLGDLIRIFDSQNSSRSFWRLGRSRDKGIRGLNIYVLTTGIWQPRCDLAKTIEGLVQRLQQRQVDQAPIGIEFIRFGNDPAAIMKLDHLDSGLGLPLDIVDHEPSNGNVWKMLLGAINSWFDDDAQSQRSV</sequence>
<dbReference type="PANTHER" id="PTHR24359">
    <property type="entry name" value="SERINE/THREONINE-PROTEIN KINASE SBK1"/>
    <property type="match status" value="1"/>
</dbReference>
<dbReference type="SMART" id="SM00220">
    <property type="entry name" value="S_TKc"/>
    <property type="match status" value="1"/>
</dbReference>
<feature type="region of interest" description="Disordered" evidence="1">
    <location>
        <begin position="711"/>
        <end position="733"/>
    </location>
</feature>
<feature type="domain" description="Protein kinase" evidence="2">
    <location>
        <begin position="160"/>
        <end position="500"/>
    </location>
</feature>
<name>A0A6G1KWD6_9PEZI</name>
<feature type="compositionally biased region" description="Basic and acidic residues" evidence="1">
    <location>
        <begin position="660"/>
        <end position="671"/>
    </location>
</feature>
<dbReference type="Proteomes" id="UP000799436">
    <property type="component" value="Unassembled WGS sequence"/>
</dbReference>
<evidence type="ECO:0000256" key="1">
    <source>
        <dbReference type="SAM" id="MobiDB-lite"/>
    </source>
</evidence>
<organism evidence="3 4">
    <name type="scientific">Teratosphaeria nubilosa</name>
    <dbReference type="NCBI Taxonomy" id="161662"/>
    <lineage>
        <taxon>Eukaryota</taxon>
        <taxon>Fungi</taxon>
        <taxon>Dikarya</taxon>
        <taxon>Ascomycota</taxon>
        <taxon>Pezizomycotina</taxon>
        <taxon>Dothideomycetes</taxon>
        <taxon>Dothideomycetidae</taxon>
        <taxon>Mycosphaerellales</taxon>
        <taxon>Teratosphaeriaceae</taxon>
        <taxon>Teratosphaeria</taxon>
    </lineage>
</organism>
<dbReference type="EMBL" id="ML995906">
    <property type="protein sequence ID" value="KAF2764907.1"/>
    <property type="molecule type" value="Genomic_DNA"/>
</dbReference>
<dbReference type="InterPro" id="IPR011009">
    <property type="entry name" value="Kinase-like_dom_sf"/>
</dbReference>
<gene>
    <name evidence="3" type="ORF">EJ03DRAFT_331439</name>
</gene>
<dbReference type="InterPro" id="IPR000719">
    <property type="entry name" value="Prot_kinase_dom"/>
</dbReference>
<feature type="compositionally biased region" description="Polar residues" evidence="1">
    <location>
        <begin position="723"/>
        <end position="733"/>
    </location>
</feature>
<dbReference type="CDD" id="cd00180">
    <property type="entry name" value="PKc"/>
    <property type="match status" value="1"/>
</dbReference>
<keyword evidence="3" id="KW-0418">Kinase</keyword>
<protein>
    <submittedName>
        <fullName evidence="3">Kinase-like protein</fullName>
    </submittedName>
</protein>
<dbReference type="Gene3D" id="1.10.510.10">
    <property type="entry name" value="Transferase(Phosphotransferase) domain 1"/>
    <property type="match status" value="1"/>
</dbReference>
<feature type="region of interest" description="Disordered" evidence="1">
    <location>
        <begin position="638"/>
        <end position="674"/>
    </location>
</feature>
<proteinExistence type="predicted"/>
<dbReference type="Pfam" id="PF00069">
    <property type="entry name" value="Pkinase"/>
    <property type="match status" value="1"/>
</dbReference>
<evidence type="ECO:0000313" key="3">
    <source>
        <dbReference type="EMBL" id="KAF2764907.1"/>
    </source>
</evidence>
<reference evidence="3" key="1">
    <citation type="journal article" date="2020" name="Stud. Mycol.">
        <title>101 Dothideomycetes genomes: a test case for predicting lifestyles and emergence of pathogens.</title>
        <authorList>
            <person name="Haridas S."/>
            <person name="Albert R."/>
            <person name="Binder M."/>
            <person name="Bloem J."/>
            <person name="Labutti K."/>
            <person name="Salamov A."/>
            <person name="Andreopoulos B."/>
            <person name="Baker S."/>
            <person name="Barry K."/>
            <person name="Bills G."/>
            <person name="Bluhm B."/>
            <person name="Cannon C."/>
            <person name="Castanera R."/>
            <person name="Culley D."/>
            <person name="Daum C."/>
            <person name="Ezra D."/>
            <person name="Gonzalez J."/>
            <person name="Henrissat B."/>
            <person name="Kuo A."/>
            <person name="Liang C."/>
            <person name="Lipzen A."/>
            <person name="Lutzoni F."/>
            <person name="Magnuson J."/>
            <person name="Mondo S."/>
            <person name="Nolan M."/>
            <person name="Ohm R."/>
            <person name="Pangilinan J."/>
            <person name="Park H.-J."/>
            <person name="Ramirez L."/>
            <person name="Alfaro M."/>
            <person name="Sun H."/>
            <person name="Tritt A."/>
            <person name="Yoshinaga Y."/>
            <person name="Zwiers L.-H."/>
            <person name="Turgeon B."/>
            <person name="Goodwin S."/>
            <person name="Spatafora J."/>
            <person name="Crous P."/>
            <person name="Grigoriev I."/>
        </authorList>
    </citation>
    <scope>NUCLEOTIDE SEQUENCE</scope>
    <source>
        <strain evidence="3">CBS 116005</strain>
    </source>
</reference>
<feature type="compositionally biased region" description="Polar residues" evidence="1">
    <location>
        <begin position="558"/>
        <end position="574"/>
    </location>
</feature>
<keyword evidence="3" id="KW-0808">Transferase</keyword>
<evidence type="ECO:0000259" key="2">
    <source>
        <dbReference type="PROSITE" id="PS50011"/>
    </source>
</evidence>
<dbReference type="SUPFAM" id="SSF56112">
    <property type="entry name" value="Protein kinase-like (PK-like)"/>
    <property type="match status" value="1"/>
</dbReference>
<dbReference type="AlphaFoldDB" id="A0A6G1KWD6"/>
<dbReference type="PANTHER" id="PTHR24359:SF1">
    <property type="entry name" value="INHIBITOR OF NUCLEAR FACTOR KAPPA-B KINASE EPSILON SUBUNIT HOMOLOG 1-RELATED"/>
    <property type="match status" value="1"/>
</dbReference>
<dbReference type="GO" id="GO:0005524">
    <property type="term" value="F:ATP binding"/>
    <property type="evidence" value="ECO:0007669"/>
    <property type="project" value="InterPro"/>
</dbReference>
<feature type="region of interest" description="Disordered" evidence="1">
    <location>
        <begin position="546"/>
        <end position="604"/>
    </location>
</feature>
<dbReference type="PROSITE" id="PS50011">
    <property type="entry name" value="PROTEIN_KINASE_DOM"/>
    <property type="match status" value="1"/>
</dbReference>